<keyword evidence="1" id="KW-1133">Transmembrane helix</keyword>
<dbReference type="HOGENOM" id="CLU_217868_0_0_11"/>
<proteinExistence type="predicted"/>
<organism evidence="2 3">
    <name type="scientific">Modestobacter italicus (strain DSM 44449 / CECT 9708 / BC 501)</name>
    <dbReference type="NCBI Taxonomy" id="2732864"/>
    <lineage>
        <taxon>Bacteria</taxon>
        <taxon>Bacillati</taxon>
        <taxon>Actinomycetota</taxon>
        <taxon>Actinomycetes</taxon>
        <taxon>Geodermatophilales</taxon>
        <taxon>Geodermatophilaceae</taxon>
        <taxon>Modestobacter</taxon>
    </lineage>
</organism>
<dbReference type="KEGG" id="mmar:MODMU_5093"/>
<accession>I4F4A9</accession>
<keyword evidence="1" id="KW-0472">Membrane</keyword>
<evidence type="ECO:0000256" key="1">
    <source>
        <dbReference type="SAM" id="Phobius"/>
    </source>
</evidence>
<keyword evidence="3" id="KW-1185">Reference proteome</keyword>
<evidence type="ECO:0000313" key="2">
    <source>
        <dbReference type="EMBL" id="CCH90472.1"/>
    </source>
</evidence>
<evidence type="ECO:0000313" key="3">
    <source>
        <dbReference type="Proteomes" id="UP000006461"/>
    </source>
</evidence>
<dbReference type="AlphaFoldDB" id="I4F4A9"/>
<reference evidence="2 3" key="1">
    <citation type="journal article" date="2012" name="J. Bacteriol.">
        <title>Genome Sequence of Radiation-Resistant Modestobacter marinus Strain BC501, a Representative Actinobacterium That Thrives on Calcareous Stone Surfaces.</title>
        <authorList>
            <person name="Normand P."/>
            <person name="Gury J."/>
            <person name="Pujic P."/>
            <person name="Chouaia B."/>
            <person name="Crotti E."/>
            <person name="Brusetti L."/>
            <person name="Daffonchio D."/>
            <person name="Vacherie B."/>
            <person name="Barbe V."/>
            <person name="Medigue C."/>
            <person name="Calteau A."/>
            <person name="Ghodhbane-Gtari F."/>
            <person name="Essoussi I."/>
            <person name="Nouioui I."/>
            <person name="Abbassi-Ghozzi I."/>
            <person name="Gtari M."/>
        </authorList>
    </citation>
    <scope>NUCLEOTIDE SEQUENCE [LARGE SCALE GENOMIC DNA]</scope>
    <source>
        <strain evidence="3">BC 501</strain>
    </source>
</reference>
<gene>
    <name evidence="2" type="ordered locus">MODMU_5093</name>
</gene>
<dbReference type="EMBL" id="FO203431">
    <property type="protein sequence ID" value="CCH90472.1"/>
    <property type="molecule type" value="Genomic_DNA"/>
</dbReference>
<protein>
    <submittedName>
        <fullName evidence="2">Uncharacterized protein</fullName>
    </submittedName>
</protein>
<feature type="transmembrane region" description="Helical" evidence="1">
    <location>
        <begin position="6"/>
        <end position="30"/>
    </location>
</feature>
<dbReference type="STRING" id="477641.MODMU_5093"/>
<name>I4F4A9_MODI5</name>
<keyword evidence="1" id="KW-0812">Transmembrane</keyword>
<sequence>MFLLSSRLGCLGSLLVSLVLTALLFVLFTVL</sequence>
<dbReference type="Proteomes" id="UP000006461">
    <property type="component" value="Chromosome"/>
</dbReference>